<dbReference type="PANTHER" id="PTHR33393">
    <property type="entry name" value="POLYGLUTAMINE SYNTHESIS ACCESSORY PROTEIN RV0574C-RELATED"/>
    <property type="match status" value="1"/>
</dbReference>
<dbReference type="HOGENOM" id="CLU_038823_2_1_1"/>
<dbReference type="Pfam" id="PF09587">
    <property type="entry name" value="PGA_cap"/>
    <property type="match status" value="1"/>
</dbReference>
<sequence>MKLKVLIALASLVMSFGRIKTHRSEQASLVFTGDVSFGGAIRYFAEKGFYDYKETLTKVATYLQQADIAIGNYESPFIQRKDEVKENRWKTDDAVTLRSTLKSAPALRFAGYDILSIANNHLNDFKEISVNTTVRTIKSLGIVPLGYSYGRYDAPQVPVTKVIRGVKIAFLAYCVNTTVCWSRMEFSSGPAYYTKDAATRDVYELKKIFNWALAPKHARRLRNESRVTEKDYEKKFKTMNNPTSKSMILRVNVNKLKYNSVRGSGGVRSIRVRSSGEFVIRVRSGGEFEVSEFGVAGSLLSEFGVAGSSRHGIVNAEYLPVNIQFLKDKKLLQPTPATNEWSNHGCLFGHVGRIGTRPRVLGLAKKDHATARTRHAKYSLFDC</sequence>
<proteinExistence type="inferred from homology"/>
<dbReference type="SMART" id="SM00854">
    <property type="entry name" value="PGA_cap"/>
    <property type="match status" value="1"/>
</dbReference>
<dbReference type="InterPro" id="IPR019079">
    <property type="entry name" value="Capsule_synth_CapA"/>
</dbReference>
<dbReference type="InParanoid" id="A7SD97"/>
<dbReference type="PANTHER" id="PTHR33393:SF11">
    <property type="entry name" value="POLYGLUTAMINE SYNTHESIS ACCESSORY PROTEIN RV0574C-RELATED"/>
    <property type="match status" value="1"/>
</dbReference>
<accession>A7SD97</accession>
<dbReference type="EMBL" id="DS469628">
    <property type="protein sequence ID" value="EDO38326.1"/>
    <property type="molecule type" value="Genomic_DNA"/>
</dbReference>
<feature type="signal peptide" evidence="2">
    <location>
        <begin position="1"/>
        <end position="21"/>
    </location>
</feature>
<evidence type="ECO:0000313" key="4">
    <source>
        <dbReference type="EMBL" id="EDO38326.1"/>
    </source>
</evidence>
<protein>
    <recommendedName>
        <fullName evidence="3">Capsule synthesis protein CapA domain-containing protein</fullName>
    </recommendedName>
</protein>
<organism evidence="4 5">
    <name type="scientific">Nematostella vectensis</name>
    <name type="common">Starlet sea anemone</name>
    <dbReference type="NCBI Taxonomy" id="45351"/>
    <lineage>
        <taxon>Eukaryota</taxon>
        <taxon>Metazoa</taxon>
        <taxon>Cnidaria</taxon>
        <taxon>Anthozoa</taxon>
        <taxon>Hexacorallia</taxon>
        <taxon>Actiniaria</taxon>
        <taxon>Edwardsiidae</taxon>
        <taxon>Nematostella</taxon>
    </lineage>
</organism>
<feature type="domain" description="Capsule synthesis protein CapA" evidence="3">
    <location>
        <begin position="28"/>
        <end position="317"/>
    </location>
</feature>
<keyword evidence="2" id="KW-0732">Signal</keyword>
<gene>
    <name evidence="4" type="ORF">NEMVEDRAFT_v1g210488</name>
</gene>
<dbReference type="Proteomes" id="UP000001593">
    <property type="component" value="Unassembled WGS sequence"/>
</dbReference>
<keyword evidence="5" id="KW-1185">Reference proteome</keyword>
<reference evidence="4 5" key="1">
    <citation type="journal article" date="2007" name="Science">
        <title>Sea anemone genome reveals ancestral eumetazoan gene repertoire and genomic organization.</title>
        <authorList>
            <person name="Putnam N.H."/>
            <person name="Srivastava M."/>
            <person name="Hellsten U."/>
            <person name="Dirks B."/>
            <person name="Chapman J."/>
            <person name="Salamov A."/>
            <person name="Terry A."/>
            <person name="Shapiro H."/>
            <person name="Lindquist E."/>
            <person name="Kapitonov V.V."/>
            <person name="Jurka J."/>
            <person name="Genikhovich G."/>
            <person name="Grigoriev I.V."/>
            <person name="Lucas S.M."/>
            <person name="Steele R.E."/>
            <person name="Finnerty J.R."/>
            <person name="Technau U."/>
            <person name="Martindale M.Q."/>
            <person name="Rokhsar D.S."/>
        </authorList>
    </citation>
    <scope>NUCLEOTIDE SEQUENCE [LARGE SCALE GENOMIC DNA]</scope>
    <source>
        <strain evidence="5">CH2 X CH6</strain>
    </source>
</reference>
<evidence type="ECO:0000256" key="2">
    <source>
        <dbReference type="SAM" id="SignalP"/>
    </source>
</evidence>
<dbReference type="eggNOG" id="ENOG502R8EC">
    <property type="taxonomic scope" value="Eukaryota"/>
</dbReference>
<name>A7SD97_NEMVE</name>
<dbReference type="SUPFAM" id="SSF56300">
    <property type="entry name" value="Metallo-dependent phosphatases"/>
    <property type="match status" value="1"/>
</dbReference>
<dbReference type="InterPro" id="IPR029052">
    <property type="entry name" value="Metallo-depent_PP-like"/>
</dbReference>
<evidence type="ECO:0000259" key="3">
    <source>
        <dbReference type="SMART" id="SM00854"/>
    </source>
</evidence>
<comment type="similarity">
    <text evidence="1">Belongs to the CapA family.</text>
</comment>
<feature type="chain" id="PRO_5002712599" description="Capsule synthesis protein CapA domain-containing protein" evidence="2">
    <location>
        <begin position="22"/>
        <end position="383"/>
    </location>
</feature>
<dbReference type="AlphaFoldDB" id="A7SD97"/>
<evidence type="ECO:0000256" key="1">
    <source>
        <dbReference type="ARBA" id="ARBA00005662"/>
    </source>
</evidence>
<dbReference type="InterPro" id="IPR052169">
    <property type="entry name" value="CW_Biosynth-Accessory"/>
</dbReference>
<evidence type="ECO:0000313" key="5">
    <source>
        <dbReference type="Proteomes" id="UP000001593"/>
    </source>
</evidence>